<name>A0A815IBW5_9BILA</name>
<dbReference type="EMBL" id="CAJOBC010070390">
    <property type="protein sequence ID" value="CAF4240638.1"/>
    <property type="molecule type" value="Genomic_DNA"/>
</dbReference>
<evidence type="ECO:0000313" key="1">
    <source>
        <dbReference type="EMBL" id="CAF1361683.1"/>
    </source>
</evidence>
<accession>A0A815IBW5</accession>
<dbReference type="EMBL" id="CAJNOQ010015448">
    <property type="protein sequence ID" value="CAF1361683.1"/>
    <property type="molecule type" value="Genomic_DNA"/>
</dbReference>
<proteinExistence type="predicted"/>
<reference evidence="1" key="1">
    <citation type="submission" date="2021-02" db="EMBL/GenBank/DDBJ databases">
        <authorList>
            <person name="Nowell W R."/>
        </authorList>
    </citation>
    <scope>NUCLEOTIDE SEQUENCE</scope>
</reference>
<organism evidence="1 3">
    <name type="scientific">Didymodactylos carnosus</name>
    <dbReference type="NCBI Taxonomy" id="1234261"/>
    <lineage>
        <taxon>Eukaryota</taxon>
        <taxon>Metazoa</taxon>
        <taxon>Spiralia</taxon>
        <taxon>Gnathifera</taxon>
        <taxon>Rotifera</taxon>
        <taxon>Eurotatoria</taxon>
        <taxon>Bdelloidea</taxon>
        <taxon>Philodinida</taxon>
        <taxon>Philodinidae</taxon>
        <taxon>Didymodactylos</taxon>
    </lineage>
</organism>
<protein>
    <submittedName>
        <fullName evidence="1">Uncharacterized protein</fullName>
    </submittedName>
</protein>
<dbReference type="Proteomes" id="UP000681722">
    <property type="component" value="Unassembled WGS sequence"/>
</dbReference>
<gene>
    <name evidence="1" type="ORF">GPM918_LOCUS31414</name>
    <name evidence="2" type="ORF">SRO942_LOCUS32058</name>
</gene>
<dbReference type="Proteomes" id="UP000663829">
    <property type="component" value="Unassembled WGS sequence"/>
</dbReference>
<comment type="caution">
    <text evidence="1">The sequence shown here is derived from an EMBL/GenBank/DDBJ whole genome shotgun (WGS) entry which is preliminary data.</text>
</comment>
<dbReference type="AlphaFoldDB" id="A0A815IBW5"/>
<evidence type="ECO:0000313" key="3">
    <source>
        <dbReference type="Proteomes" id="UP000663829"/>
    </source>
</evidence>
<evidence type="ECO:0000313" key="2">
    <source>
        <dbReference type="EMBL" id="CAF4240638.1"/>
    </source>
</evidence>
<keyword evidence="3" id="KW-1185">Reference proteome</keyword>
<sequence>MQNEEKLSQDAYDKAIDTTLVQHERRTSSTDSLPLLISSTTKSLLRTTVTTNAPPSPQKIIVLHPEPEEQSKWTKEQSLKWLRECKLEQGICAVSEDYDDEALVSEEKAIELENNVS</sequence>